<proteinExistence type="predicted"/>
<organism evidence="1 2">
    <name type="scientific">Desmophyllum pertusum</name>
    <dbReference type="NCBI Taxonomy" id="174260"/>
    <lineage>
        <taxon>Eukaryota</taxon>
        <taxon>Metazoa</taxon>
        <taxon>Cnidaria</taxon>
        <taxon>Anthozoa</taxon>
        <taxon>Hexacorallia</taxon>
        <taxon>Scleractinia</taxon>
        <taxon>Caryophylliina</taxon>
        <taxon>Caryophylliidae</taxon>
        <taxon>Desmophyllum</taxon>
    </lineage>
</organism>
<keyword evidence="2" id="KW-1185">Reference proteome</keyword>
<sequence length="138" mass="16115">MWIFTQAIRAIQHELETHKDVSLVRSNFTDEVIQVSYTGIGFFAADVVMAMVLLCGACQREAVCVYVLRIEGTSKRVIACLRLFVIFLGPRNQENQEELNRMKYQWSPRPYVLSNQKRLRLTEEYFLDELTPPLSWQP</sequence>
<evidence type="ECO:0000313" key="1">
    <source>
        <dbReference type="EMBL" id="KAJ7383382.1"/>
    </source>
</evidence>
<accession>A0A9X0D164</accession>
<protein>
    <submittedName>
        <fullName evidence="1">Uncharacterized protein</fullName>
    </submittedName>
</protein>
<gene>
    <name evidence="1" type="ORF">OS493_028464</name>
</gene>
<dbReference type="Proteomes" id="UP001163046">
    <property type="component" value="Unassembled WGS sequence"/>
</dbReference>
<dbReference type="EMBL" id="MU825900">
    <property type="protein sequence ID" value="KAJ7383382.1"/>
    <property type="molecule type" value="Genomic_DNA"/>
</dbReference>
<reference evidence="1" key="1">
    <citation type="submission" date="2023-01" db="EMBL/GenBank/DDBJ databases">
        <title>Genome assembly of the deep-sea coral Lophelia pertusa.</title>
        <authorList>
            <person name="Herrera S."/>
            <person name="Cordes E."/>
        </authorList>
    </citation>
    <scope>NUCLEOTIDE SEQUENCE</scope>
    <source>
        <strain evidence="1">USNM1676648</strain>
        <tissue evidence="1">Polyp</tissue>
    </source>
</reference>
<dbReference type="AlphaFoldDB" id="A0A9X0D164"/>
<evidence type="ECO:0000313" key="2">
    <source>
        <dbReference type="Proteomes" id="UP001163046"/>
    </source>
</evidence>
<comment type="caution">
    <text evidence="1">The sequence shown here is derived from an EMBL/GenBank/DDBJ whole genome shotgun (WGS) entry which is preliminary data.</text>
</comment>
<name>A0A9X0D164_9CNID</name>